<dbReference type="EMBL" id="SWBO01000006">
    <property type="protein sequence ID" value="TKB99596.1"/>
    <property type="molecule type" value="Genomic_DNA"/>
</dbReference>
<evidence type="ECO:0000313" key="8">
    <source>
        <dbReference type="Proteomes" id="UP000310477"/>
    </source>
</evidence>
<name>A0A4U1C1U1_9SPHI</name>
<keyword evidence="4 5" id="KW-0472">Membrane</keyword>
<accession>A0A4U1C1U1</accession>
<dbReference type="PROSITE" id="PS50850">
    <property type="entry name" value="MFS"/>
    <property type="match status" value="1"/>
</dbReference>
<dbReference type="PANTHER" id="PTHR23514:SF13">
    <property type="entry name" value="INNER MEMBRANE PROTEIN YBJJ"/>
    <property type="match status" value="1"/>
</dbReference>
<feature type="transmembrane region" description="Helical" evidence="5">
    <location>
        <begin position="310"/>
        <end position="330"/>
    </location>
</feature>
<dbReference type="InterPro" id="IPR011701">
    <property type="entry name" value="MFS"/>
</dbReference>
<evidence type="ECO:0000256" key="1">
    <source>
        <dbReference type="ARBA" id="ARBA00004141"/>
    </source>
</evidence>
<evidence type="ECO:0000256" key="5">
    <source>
        <dbReference type="SAM" id="Phobius"/>
    </source>
</evidence>
<dbReference type="InterPro" id="IPR020846">
    <property type="entry name" value="MFS_dom"/>
</dbReference>
<keyword evidence="2 5" id="KW-0812">Transmembrane</keyword>
<sequence>MSETIAQISTDQSITPYSRKRVRFAISLFYFGQGVVFASWASRIPDLKSTLNLSDAALGSILLALPLGQLLTMPISGRLTTIFGSRRMLTIGAPLYALSLILLGLATVGWQLAIFLFLLGISGNICNIALNTQGVAGETYYGKPIMTSFHGAWSVGGFTGALVGLLMMNFHLTPFIHFCIIAAIVWVHIIINYRFLLPGQKSSTSDKPKLFTKPQGVLVQLGIIGFCSMATEGAMFDWSGVYFKEIVKAPQSLVILGYTSFMIMMATGRFLGDKIIAKYGRKRSLQVSGIIISTGMFISVIFPFLVPSVIGFMLVGIGVSGIVPMVYSIAGANTKVSPGIALAMVSGVSYFGFLMGPPLIGYISALSSLRYSYAVIGCFGLLITFIVAKISAIR</sequence>
<feature type="transmembrane region" description="Helical" evidence="5">
    <location>
        <begin position="217"/>
        <end position="235"/>
    </location>
</feature>
<proteinExistence type="predicted"/>
<evidence type="ECO:0000313" key="7">
    <source>
        <dbReference type="EMBL" id="TKB99596.1"/>
    </source>
</evidence>
<feature type="transmembrane region" description="Helical" evidence="5">
    <location>
        <begin position="151"/>
        <end position="169"/>
    </location>
</feature>
<feature type="transmembrane region" description="Helical" evidence="5">
    <location>
        <begin position="255"/>
        <end position="272"/>
    </location>
</feature>
<evidence type="ECO:0000259" key="6">
    <source>
        <dbReference type="PROSITE" id="PS50850"/>
    </source>
</evidence>
<dbReference type="Gene3D" id="1.20.1250.20">
    <property type="entry name" value="MFS general substrate transporter like domains"/>
    <property type="match status" value="1"/>
</dbReference>
<feature type="transmembrane region" description="Helical" evidence="5">
    <location>
        <begin position="371"/>
        <end position="392"/>
    </location>
</feature>
<dbReference type="GO" id="GO:0016020">
    <property type="term" value="C:membrane"/>
    <property type="evidence" value="ECO:0007669"/>
    <property type="project" value="UniProtKB-SubCell"/>
</dbReference>
<feature type="transmembrane region" description="Helical" evidence="5">
    <location>
        <begin position="112"/>
        <end position="130"/>
    </location>
</feature>
<gene>
    <name evidence="7" type="ORF">FA045_11830</name>
</gene>
<feature type="transmembrane region" description="Helical" evidence="5">
    <location>
        <begin position="56"/>
        <end position="76"/>
    </location>
</feature>
<reference evidence="7 8" key="1">
    <citation type="submission" date="2019-04" db="EMBL/GenBank/DDBJ databases">
        <title>Pedobacter sp. AR-2-6 sp. nov., isolated from Arctic soil.</title>
        <authorList>
            <person name="Dahal R.H."/>
            <person name="Kim D.-U."/>
        </authorList>
    </citation>
    <scope>NUCLEOTIDE SEQUENCE [LARGE SCALE GENOMIC DNA]</scope>
    <source>
        <strain evidence="7 8">AR-2-6</strain>
    </source>
</reference>
<feature type="transmembrane region" description="Helical" evidence="5">
    <location>
        <begin position="284"/>
        <end position="304"/>
    </location>
</feature>
<feature type="domain" description="Major facilitator superfamily (MFS) profile" evidence="6">
    <location>
        <begin position="20"/>
        <end position="392"/>
    </location>
</feature>
<dbReference type="Pfam" id="PF07690">
    <property type="entry name" value="MFS_1"/>
    <property type="match status" value="1"/>
</dbReference>
<dbReference type="SUPFAM" id="SSF103473">
    <property type="entry name" value="MFS general substrate transporter"/>
    <property type="match status" value="1"/>
</dbReference>
<dbReference type="GO" id="GO:0022857">
    <property type="term" value="F:transmembrane transporter activity"/>
    <property type="evidence" value="ECO:0007669"/>
    <property type="project" value="InterPro"/>
</dbReference>
<keyword evidence="3 5" id="KW-1133">Transmembrane helix</keyword>
<feature type="transmembrane region" description="Helical" evidence="5">
    <location>
        <begin position="175"/>
        <end position="196"/>
    </location>
</feature>
<dbReference type="AlphaFoldDB" id="A0A4U1C1U1"/>
<evidence type="ECO:0000256" key="4">
    <source>
        <dbReference type="ARBA" id="ARBA00023136"/>
    </source>
</evidence>
<feature type="transmembrane region" description="Helical" evidence="5">
    <location>
        <begin position="24"/>
        <end position="44"/>
    </location>
</feature>
<feature type="transmembrane region" description="Helical" evidence="5">
    <location>
        <begin position="88"/>
        <end position="106"/>
    </location>
</feature>
<comment type="subcellular location">
    <subcellularLocation>
        <location evidence="1">Membrane</location>
        <topology evidence="1">Multi-pass membrane protein</topology>
    </subcellularLocation>
</comment>
<protein>
    <submittedName>
        <fullName evidence="7">MFS transporter</fullName>
    </submittedName>
</protein>
<evidence type="ECO:0000256" key="3">
    <source>
        <dbReference type="ARBA" id="ARBA00022989"/>
    </source>
</evidence>
<feature type="transmembrane region" description="Helical" evidence="5">
    <location>
        <begin position="342"/>
        <end position="365"/>
    </location>
</feature>
<keyword evidence="8" id="KW-1185">Reference proteome</keyword>
<dbReference type="Proteomes" id="UP000310477">
    <property type="component" value="Unassembled WGS sequence"/>
</dbReference>
<dbReference type="CDD" id="cd17393">
    <property type="entry name" value="MFS_MosC_like"/>
    <property type="match status" value="1"/>
</dbReference>
<organism evidence="7 8">
    <name type="scientific">Pedobacter cryotolerans</name>
    <dbReference type="NCBI Taxonomy" id="2571270"/>
    <lineage>
        <taxon>Bacteria</taxon>
        <taxon>Pseudomonadati</taxon>
        <taxon>Bacteroidota</taxon>
        <taxon>Sphingobacteriia</taxon>
        <taxon>Sphingobacteriales</taxon>
        <taxon>Sphingobacteriaceae</taxon>
        <taxon>Pedobacter</taxon>
    </lineage>
</organism>
<dbReference type="InterPro" id="IPR051788">
    <property type="entry name" value="MFS_Transporter"/>
</dbReference>
<dbReference type="InterPro" id="IPR036259">
    <property type="entry name" value="MFS_trans_sf"/>
</dbReference>
<dbReference type="PANTHER" id="PTHR23514">
    <property type="entry name" value="BYPASS OF STOP CODON PROTEIN 6"/>
    <property type="match status" value="1"/>
</dbReference>
<comment type="caution">
    <text evidence="7">The sequence shown here is derived from an EMBL/GenBank/DDBJ whole genome shotgun (WGS) entry which is preliminary data.</text>
</comment>
<dbReference type="RefSeq" id="WP_136877289.1">
    <property type="nucleotide sequence ID" value="NZ_SWBO01000006.1"/>
</dbReference>
<evidence type="ECO:0000256" key="2">
    <source>
        <dbReference type="ARBA" id="ARBA00022692"/>
    </source>
</evidence>
<dbReference type="OrthoDB" id="9809599at2"/>